<dbReference type="Proteomes" id="UP000886845">
    <property type="component" value="Unassembled WGS sequence"/>
</dbReference>
<reference evidence="1" key="1">
    <citation type="submission" date="2020-10" db="EMBL/GenBank/DDBJ databases">
        <authorList>
            <person name="Gilroy R."/>
        </authorList>
    </citation>
    <scope>NUCLEOTIDE SEQUENCE</scope>
    <source>
        <strain evidence="1">35461</strain>
    </source>
</reference>
<dbReference type="EMBL" id="DVOR01000211">
    <property type="protein sequence ID" value="HIV09749.1"/>
    <property type="molecule type" value="Genomic_DNA"/>
</dbReference>
<dbReference type="AlphaFoldDB" id="A0A9D1T3I5"/>
<organism evidence="1 2">
    <name type="scientific">Candidatus Spyradenecus faecavium</name>
    <dbReference type="NCBI Taxonomy" id="2840947"/>
    <lineage>
        <taxon>Bacteria</taxon>
        <taxon>Pseudomonadati</taxon>
        <taxon>Lentisphaerota</taxon>
        <taxon>Lentisphaeria</taxon>
        <taxon>Lentisphaerales</taxon>
        <taxon>Lentisphaeraceae</taxon>
        <taxon>Lentisphaeraceae incertae sedis</taxon>
        <taxon>Candidatus Spyradenecus</taxon>
    </lineage>
</organism>
<name>A0A9D1T3I5_9BACT</name>
<sequence>MVTRAQQPMTTVRLGVAAPGASAEPMRIPWIRELELDIPNVALEDCGEGRYILRQLSGQTLEGLREDLADEGDYYQDFKDFLAKAEP</sequence>
<reference evidence="1" key="2">
    <citation type="journal article" date="2021" name="PeerJ">
        <title>Extensive microbial diversity within the chicken gut microbiome revealed by metagenomics and culture.</title>
        <authorList>
            <person name="Gilroy R."/>
            <person name="Ravi A."/>
            <person name="Getino M."/>
            <person name="Pursley I."/>
            <person name="Horton D.L."/>
            <person name="Alikhan N.F."/>
            <person name="Baker D."/>
            <person name="Gharbi K."/>
            <person name="Hall N."/>
            <person name="Watson M."/>
            <person name="Adriaenssens E.M."/>
            <person name="Foster-Nyarko E."/>
            <person name="Jarju S."/>
            <person name="Secka A."/>
            <person name="Antonio M."/>
            <person name="Oren A."/>
            <person name="Chaudhuri R.R."/>
            <person name="La Ragione R."/>
            <person name="Hildebrand F."/>
            <person name="Pallen M.J."/>
        </authorList>
    </citation>
    <scope>NUCLEOTIDE SEQUENCE</scope>
    <source>
        <strain evidence="1">35461</strain>
    </source>
</reference>
<comment type="caution">
    <text evidence="1">The sequence shown here is derived from an EMBL/GenBank/DDBJ whole genome shotgun (WGS) entry which is preliminary data.</text>
</comment>
<proteinExistence type="predicted"/>
<accession>A0A9D1T3I5</accession>
<gene>
    <name evidence="1" type="ORF">IAC79_06525</name>
</gene>
<protein>
    <submittedName>
        <fullName evidence="1">Uncharacterized protein</fullName>
    </submittedName>
</protein>
<evidence type="ECO:0000313" key="2">
    <source>
        <dbReference type="Proteomes" id="UP000886845"/>
    </source>
</evidence>
<evidence type="ECO:0000313" key="1">
    <source>
        <dbReference type="EMBL" id="HIV09749.1"/>
    </source>
</evidence>